<feature type="domain" description="Bacterial bifunctional deaminase-reductase C-terminal" evidence="1">
    <location>
        <begin position="5"/>
        <end position="162"/>
    </location>
</feature>
<dbReference type="Pfam" id="PF01872">
    <property type="entry name" value="RibD_C"/>
    <property type="match status" value="1"/>
</dbReference>
<dbReference type="Gene3D" id="3.40.430.10">
    <property type="entry name" value="Dihydrofolate Reductase, subunit A"/>
    <property type="match status" value="1"/>
</dbReference>
<dbReference type="AlphaFoldDB" id="A0A6J7G6E5"/>
<organism evidence="2">
    <name type="scientific">freshwater metagenome</name>
    <dbReference type="NCBI Taxonomy" id="449393"/>
    <lineage>
        <taxon>unclassified sequences</taxon>
        <taxon>metagenomes</taxon>
        <taxon>ecological metagenomes</taxon>
    </lineage>
</organism>
<dbReference type="InterPro" id="IPR024072">
    <property type="entry name" value="DHFR-like_dom_sf"/>
</dbReference>
<gene>
    <name evidence="2" type="ORF">UFOPK3609_00368</name>
</gene>
<dbReference type="GO" id="GO:0008703">
    <property type="term" value="F:5-amino-6-(5-phosphoribosylamino)uracil reductase activity"/>
    <property type="evidence" value="ECO:0007669"/>
    <property type="project" value="InterPro"/>
</dbReference>
<dbReference type="EMBL" id="CAFBMQ010000032">
    <property type="protein sequence ID" value="CAB4902726.1"/>
    <property type="molecule type" value="Genomic_DNA"/>
</dbReference>
<evidence type="ECO:0000259" key="1">
    <source>
        <dbReference type="Pfam" id="PF01872"/>
    </source>
</evidence>
<dbReference type="GO" id="GO:0009231">
    <property type="term" value="P:riboflavin biosynthetic process"/>
    <property type="evidence" value="ECO:0007669"/>
    <property type="project" value="InterPro"/>
</dbReference>
<accession>A0A6J7G6E5</accession>
<evidence type="ECO:0000313" key="2">
    <source>
        <dbReference type="EMBL" id="CAB4902726.1"/>
    </source>
</evidence>
<reference evidence="2" key="1">
    <citation type="submission" date="2020-05" db="EMBL/GenBank/DDBJ databases">
        <authorList>
            <person name="Chiriac C."/>
            <person name="Salcher M."/>
            <person name="Ghai R."/>
            <person name="Kavagutti S V."/>
        </authorList>
    </citation>
    <scope>NUCLEOTIDE SEQUENCE</scope>
</reference>
<name>A0A6J7G6E5_9ZZZZ</name>
<dbReference type="InterPro" id="IPR002734">
    <property type="entry name" value="RibDG_C"/>
</dbReference>
<protein>
    <submittedName>
        <fullName evidence="2">Unannotated protein</fullName>
    </submittedName>
</protein>
<sequence length="187" mass="20439">MARLLYSAICSLDGFVADEAGDFGFAFPDPEVLAAVNEDTAQVGTFLHGRRMYELMQGWETDPSWTEGDQGSADFAAHWQRAEKVVVSTTLTDVVTRRTRLVRSFDPVEVAALVRDAEQDVTVDGPTLAAHAFRAGLVDEVHLLVAPANVGRGLKALPDDVPLALDLLRDPRRFAGGFLGLRYAVRR</sequence>
<dbReference type="SUPFAM" id="SSF53597">
    <property type="entry name" value="Dihydrofolate reductase-like"/>
    <property type="match status" value="1"/>
</dbReference>
<proteinExistence type="predicted"/>